<protein>
    <recommendedName>
        <fullName evidence="4">Oxidation resistance protein 1</fullName>
    </recommendedName>
</protein>
<evidence type="ECO:0000256" key="2">
    <source>
        <dbReference type="ARBA" id="ARBA00009540"/>
    </source>
</evidence>
<evidence type="ECO:0000256" key="5">
    <source>
        <dbReference type="SAM" id="MobiDB-lite"/>
    </source>
</evidence>
<dbReference type="OrthoDB" id="26679at2759"/>
<sequence length="359" mass="39716">MGYLPSSLRRKAAHLVSDFTTVIFNPISDRSSEPTDEPGMTSPKMDSEKDFELPDGPDTSSFTAFLVSFLSSTDPHGHVAEGSKEQQAGKGEIETVSESVIKDHSVKKGLLSRGKQSVGKAIQKIALYGGYRQISEPKADDAPTNDLELVGQELKKISDDKRPKFKLPGISEPSSLMSEELRSFLYFSLPAVAQGRNWVLLYSTWRHGISLSTMYRKSLLCPGYCLLVVGDEKGAVFGGLAEAPLRPTNKKYQGTNSSFVFTNIYDSPVIFRPTGANHYYTLCSPDYLAMGGGGHFALYLDVDLLNGSSYQSETFGNPCLAHSQDFKVKHVELWGFVYPSKYEEMITLCRTEKPGIWSW</sequence>
<reference evidence="7 8" key="2">
    <citation type="journal article" date="2017" name="Nature">
        <title>The Apostasia genome and the evolution of orchids.</title>
        <authorList>
            <person name="Zhang G.Q."/>
            <person name="Liu K.W."/>
            <person name="Li Z."/>
            <person name="Lohaus R."/>
            <person name="Hsiao Y.Y."/>
            <person name="Niu S.C."/>
            <person name="Wang J.Y."/>
            <person name="Lin Y.C."/>
            <person name="Xu Q."/>
            <person name="Chen L.J."/>
            <person name="Yoshida K."/>
            <person name="Fujiwara S."/>
            <person name="Wang Z.W."/>
            <person name="Zhang Y.Q."/>
            <person name="Mitsuda N."/>
            <person name="Wang M."/>
            <person name="Liu G.H."/>
            <person name="Pecoraro L."/>
            <person name="Huang H.X."/>
            <person name="Xiao X.J."/>
            <person name="Lin M."/>
            <person name="Wu X.Y."/>
            <person name="Wu W.L."/>
            <person name="Chen Y.Y."/>
            <person name="Chang S.B."/>
            <person name="Sakamoto S."/>
            <person name="Ohme-Takagi M."/>
            <person name="Yagi M."/>
            <person name="Zeng S.J."/>
            <person name="Shen C.Y."/>
            <person name="Yeh C.M."/>
            <person name="Luo Y.B."/>
            <person name="Tsai W.C."/>
            <person name="Van de Peer Y."/>
            <person name="Liu Z.J."/>
        </authorList>
    </citation>
    <scope>NUCLEOTIDE SEQUENCE [LARGE SCALE GENOMIC DNA]</scope>
    <source>
        <tissue evidence="7">The whole plant</tissue>
    </source>
</reference>
<gene>
    <name evidence="7" type="ORF">MA16_Dca019989</name>
</gene>
<dbReference type="Proteomes" id="UP000233837">
    <property type="component" value="Unassembled WGS sequence"/>
</dbReference>
<feature type="region of interest" description="Disordered" evidence="5">
    <location>
        <begin position="26"/>
        <end position="59"/>
    </location>
</feature>
<reference evidence="7 8" key="1">
    <citation type="journal article" date="2016" name="Sci. Rep.">
        <title>The Dendrobium catenatum Lindl. genome sequence provides insights into polysaccharide synthase, floral development and adaptive evolution.</title>
        <authorList>
            <person name="Zhang G.Q."/>
            <person name="Xu Q."/>
            <person name="Bian C."/>
            <person name="Tsai W.C."/>
            <person name="Yeh C.M."/>
            <person name="Liu K.W."/>
            <person name="Yoshida K."/>
            <person name="Zhang L.S."/>
            <person name="Chang S.B."/>
            <person name="Chen F."/>
            <person name="Shi Y."/>
            <person name="Su Y.Y."/>
            <person name="Zhang Y.Q."/>
            <person name="Chen L.J."/>
            <person name="Yin Y."/>
            <person name="Lin M."/>
            <person name="Huang H."/>
            <person name="Deng H."/>
            <person name="Wang Z.W."/>
            <person name="Zhu S.L."/>
            <person name="Zhao X."/>
            <person name="Deng C."/>
            <person name="Niu S.C."/>
            <person name="Huang J."/>
            <person name="Wang M."/>
            <person name="Liu G.H."/>
            <person name="Yang H.J."/>
            <person name="Xiao X.J."/>
            <person name="Hsiao Y.Y."/>
            <person name="Wu W.L."/>
            <person name="Chen Y.Y."/>
            <person name="Mitsuda N."/>
            <person name="Ohme-Takagi M."/>
            <person name="Luo Y.B."/>
            <person name="Van de Peer Y."/>
            <person name="Liu Z.J."/>
        </authorList>
    </citation>
    <scope>NUCLEOTIDE SEQUENCE [LARGE SCALE GENOMIC DNA]</scope>
    <source>
        <tissue evidence="7">The whole plant</tissue>
    </source>
</reference>
<dbReference type="SMART" id="SM00584">
    <property type="entry name" value="TLDc"/>
    <property type="match status" value="1"/>
</dbReference>
<dbReference type="InterPro" id="IPR006571">
    <property type="entry name" value="TLDc_dom"/>
</dbReference>
<evidence type="ECO:0000313" key="7">
    <source>
        <dbReference type="EMBL" id="PKU86543.1"/>
    </source>
</evidence>
<comment type="similarity">
    <text evidence="2">Belongs to the OXR1 family.</text>
</comment>
<comment type="subcellular location">
    <subcellularLocation>
        <location evidence="1">Mitochondrion</location>
    </subcellularLocation>
</comment>
<keyword evidence="8" id="KW-1185">Reference proteome</keyword>
<dbReference type="PANTHER" id="PTHR23354">
    <property type="entry name" value="NUCLEOLAR PROTEIN 7/ESTROGEN RECEPTOR COACTIVATOR-RELATED"/>
    <property type="match status" value="1"/>
</dbReference>
<evidence type="ECO:0000256" key="3">
    <source>
        <dbReference type="ARBA" id="ARBA00023128"/>
    </source>
</evidence>
<feature type="domain" description="TLDc" evidence="6">
    <location>
        <begin position="175"/>
        <end position="337"/>
    </location>
</feature>
<evidence type="ECO:0000256" key="1">
    <source>
        <dbReference type="ARBA" id="ARBA00004173"/>
    </source>
</evidence>
<proteinExistence type="inferred from homology"/>
<organism evidence="7 8">
    <name type="scientific">Dendrobium catenatum</name>
    <dbReference type="NCBI Taxonomy" id="906689"/>
    <lineage>
        <taxon>Eukaryota</taxon>
        <taxon>Viridiplantae</taxon>
        <taxon>Streptophyta</taxon>
        <taxon>Embryophyta</taxon>
        <taxon>Tracheophyta</taxon>
        <taxon>Spermatophyta</taxon>
        <taxon>Magnoliopsida</taxon>
        <taxon>Liliopsida</taxon>
        <taxon>Asparagales</taxon>
        <taxon>Orchidaceae</taxon>
        <taxon>Epidendroideae</taxon>
        <taxon>Malaxideae</taxon>
        <taxon>Dendrobiinae</taxon>
        <taxon>Dendrobium</taxon>
    </lineage>
</organism>
<dbReference type="GO" id="GO:0005739">
    <property type="term" value="C:mitochondrion"/>
    <property type="evidence" value="ECO:0007669"/>
    <property type="project" value="UniProtKB-SubCell"/>
</dbReference>
<evidence type="ECO:0000256" key="4">
    <source>
        <dbReference type="ARBA" id="ARBA00040604"/>
    </source>
</evidence>
<name>A0A2I0XF66_9ASPA</name>
<dbReference type="PROSITE" id="PS51886">
    <property type="entry name" value="TLDC"/>
    <property type="match status" value="1"/>
</dbReference>
<evidence type="ECO:0000313" key="8">
    <source>
        <dbReference type="Proteomes" id="UP000233837"/>
    </source>
</evidence>
<dbReference type="PANTHER" id="PTHR23354:SF62">
    <property type="entry name" value="MUSTARD, ISOFORM V"/>
    <property type="match status" value="1"/>
</dbReference>
<dbReference type="AlphaFoldDB" id="A0A2I0XF66"/>
<dbReference type="EMBL" id="KZ501942">
    <property type="protein sequence ID" value="PKU86543.1"/>
    <property type="molecule type" value="Genomic_DNA"/>
</dbReference>
<dbReference type="Pfam" id="PF07534">
    <property type="entry name" value="TLD"/>
    <property type="match status" value="1"/>
</dbReference>
<keyword evidence="3" id="KW-0496">Mitochondrion</keyword>
<accession>A0A2I0XF66</accession>
<evidence type="ECO:0000259" key="6">
    <source>
        <dbReference type="PROSITE" id="PS51886"/>
    </source>
</evidence>